<name>D3B4I1_HETP5</name>
<dbReference type="RefSeq" id="XP_020436345.1">
    <property type="nucleotide sequence ID" value="XM_020574273.1"/>
</dbReference>
<keyword evidence="2 7" id="KW-0547">Nucleotide-binding</keyword>
<dbReference type="Gene3D" id="3.40.50.300">
    <property type="entry name" value="P-loop containing nucleotide triphosphate hydrolases"/>
    <property type="match status" value="1"/>
</dbReference>
<feature type="compositionally biased region" description="Low complexity" evidence="8">
    <location>
        <begin position="171"/>
        <end position="186"/>
    </location>
</feature>
<dbReference type="PANTHER" id="PTHR11361">
    <property type="entry name" value="DNA MISMATCH REPAIR PROTEIN MUTS FAMILY MEMBER"/>
    <property type="match status" value="1"/>
</dbReference>
<dbReference type="EMBL" id="ADBJ01000010">
    <property type="protein sequence ID" value="EFA84229.1"/>
    <property type="molecule type" value="Genomic_DNA"/>
</dbReference>
<evidence type="ECO:0000256" key="1">
    <source>
        <dbReference type="ARBA" id="ARBA00007094"/>
    </source>
</evidence>
<dbReference type="Gene3D" id="1.10.1420.10">
    <property type="match status" value="2"/>
</dbReference>
<evidence type="ECO:0000256" key="6">
    <source>
        <dbReference type="ARBA" id="ARBA00023204"/>
    </source>
</evidence>
<sequence length="1354" mass="152375">MSRRLKLPNSFSSDDSKQTNINSFFVKKSTTSQTKDDSTTKTITNNDDADDDFKDDSKTKSTATTATSTTTTSSNRSIKNSMDLDTKKAPQKKKNETTTVLPQNNSNNNNNNNKIQSPDQRVSSTGRKIVQKAVIDFNALDESSSDDDDDSDIVIDGEEDEEDSKSKKKSTTTTTTTTIKTPTIKKLTPKKSTTKTTSPQNKTLGNKRKKIESDDDYEPEVEEEESDDDYIPDDNEGSDDDFESMEDEDDDYKSTKNKSKSNNNKKSSSSNSKSSSKSKSSSSKGKSKEEKEENGDDEMPDIDVGDLNNSKVELSQSDRVLADGRVVLPAGTPVYQRDLAAGRKLVKAMVTYEAQKLAALKLSGKGDGEEGEGAAPSDEEDEDDKKGKGAKGGKAGNNTKAGKAGSNNNKIKYTPLEQQVIEIKKQYPDTVLMVECGYKFKFFGNDAEIATRVLNIYSYVAKNFLNASVPVQRLYFHLRRLVYAGYKVGVVEQIETAALKAVSSSKSQPFERKLTRLYTASTFIDDIDINENDPVNISPNYLVSFTEQYKTEDLTEISFVAVSISTGEIICDTFKDDVLRTHLETRLTHLKPTEVLLPPERTIEKQQQDTTTTTVVSPPYLYLSNLTKKCIKTYCKLNNVRVQTMTEELYDYDRALSSLVEFYEADKSTANTLSSVMMLPKAQVICLNIQLSYLKEFIQFTSLLKVSTNFKTFTLQNHLILPHSTIENLEILKNEWDKSEKGSLFWVLNQTQTIAGRRLIVEWLCKPLMKLELIKERQDAVNELITSTKTTSHNLISTFLKGSIPDLQRNLSKIYYQSQCLPKDFLSTMKSFQKLDQLFKEVSGLKELKSKLLNDIFTNEQSNTKFNERLQFYLSSIDHTAASKDEKENLWSHSNIYPLIVETQEKIKTVQEELSDHLRKIRKDLGKPTLEYLHQPKNNLEYLIELPINFKSVPKDWLKVNATQKLARYHVPAVVTTLKLLQQNRELLTIRAKESWLDFLSKFSEDYSLFSNVISKLANLDCLYSLSVVGKQAGYVRPEFTENSGIEIVNGRHPIVEHLLQGEQYVPNSVRLSPDAERAMIITGPNMGGKSSFIRQTSLIVIMAQIGSNVPAASCRLGVVDAIYTRMGAHDNIEKGSSTFFVELQETSAILQQATPRSLVILDELGRGTSTHDGVAIAYSSLRYIIEKKQCFCLFVTHYPLLAELENQYPTTVANYHMGFIEQKQEDYTPAIPKVIFLYQVTKGAAKNSYGLNVARIADLPKSVLMISSAKSDELKHSITNKVFNNNNNNDDNNNNNDGEDDNNNNNNDKTTDHDRSTMTQLKKLLKDLSIPTNDKHSIYKEIINLKSSIEIKK</sequence>
<evidence type="ECO:0000256" key="3">
    <source>
        <dbReference type="ARBA" id="ARBA00022763"/>
    </source>
</evidence>
<feature type="region of interest" description="Disordered" evidence="8">
    <location>
        <begin position="363"/>
        <end position="410"/>
    </location>
</feature>
<dbReference type="SMART" id="SM00533">
    <property type="entry name" value="MUTSd"/>
    <property type="match status" value="1"/>
</dbReference>
<dbReference type="PANTHER" id="PTHR11361:SF153">
    <property type="entry name" value="DNA MISMATCH REPAIR PROTEIN MSH3"/>
    <property type="match status" value="1"/>
</dbReference>
<dbReference type="Pfam" id="PF05192">
    <property type="entry name" value="MutS_III"/>
    <property type="match status" value="1"/>
</dbReference>
<feature type="region of interest" description="Disordered" evidence="8">
    <location>
        <begin position="1280"/>
        <end position="1316"/>
    </location>
</feature>
<dbReference type="InterPro" id="IPR027417">
    <property type="entry name" value="P-loop_NTPase"/>
</dbReference>
<evidence type="ECO:0000313" key="10">
    <source>
        <dbReference type="EMBL" id="EFA84229.1"/>
    </source>
</evidence>
<dbReference type="SUPFAM" id="SSF55271">
    <property type="entry name" value="DNA repair protein MutS, domain I"/>
    <property type="match status" value="1"/>
</dbReference>
<keyword evidence="5 7" id="KW-0238">DNA-binding</keyword>
<evidence type="ECO:0000256" key="4">
    <source>
        <dbReference type="ARBA" id="ARBA00022840"/>
    </source>
</evidence>
<reference evidence="10 11" key="1">
    <citation type="journal article" date="2011" name="Genome Res.">
        <title>Phylogeny-wide analysis of social amoeba genomes highlights ancient origins for complex intercellular communication.</title>
        <authorList>
            <person name="Heidel A.J."/>
            <person name="Lawal H.M."/>
            <person name="Felder M."/>
            <person name="Schilde C."/>
            <person name="Helps N.R."/>
            <person name="Tunggal B."/>
            <person name="Rivero F."/>
            <person name="John U."/>
            <person name="Schleicher M."/>
            <person name="Eichinger L."/>
            <person name="Platzer M."/>
            <person name="Noegel A.A."/>
            <person name="Schaap P."/>
            <person name="Gloeckner G."/>
        </authorList>
    </citation>
    <scope>NUCLEOTIDE SEQUENCE [LARGE SCALE GENOMIC DNA]</scope>
    <source>
        <strain evidence="11">ATCC 26659 / Pp 5 / PN500</strain>
    </source>
</reference>
<feature type="compositionally biased region" description="Low complexity" evidence="8">
    <location>
        <begin position="60"/>
        <end position="81"/>
    </location>
</feature>
<feature type="compositionally biased region" description="Polar residues" evidence="8">
    <location>
        <begin position="307"/>
        <end position="318"/>
    </location>
</feature>
<evidence type="ECO:0000256" key="7">
    <source>
        <dbReference type="PIRNR" id="PIRNR037677"/>
    </source>
</evidence>
<feature type="compositionally biased region" description="Polar residues" evidence="8">
    <location>
        <begin position="114"/>
        <end position="126"/>
    </location>
</feature>
<dbReference type="GO" id="GO:0006298">
    <property type="term" value="P:mismatch repair"/>
    <property type="evidence" value="ECO:0007669"/>
    <property type="project" value="InterPro"/>
</dbReference>
<dbReference type="Gene3D" id="3.30.420.110">
    <property type="entry name" value="MutS, connector domain"/>
    <property type="match status" value="1"/>
</dbReference>
<dbReference type="InterPro" id="IPR007695">
    <property type="entry name" value="DNA_mismatch_repair_MutS-lik_N"/>
</dbReference>
<comment type="similarity">
    <text evidence="1">Belongs to the DNA mismatch repair MutS family. MSH3 subfamily.</text>
</comment>
<feature type="compositionally biased region" description="Low complexity" evidence="8">
    <location>
        <begin position="396"/>
        <end position="410"/>
    </location>
</feature>
<comment type="caution">
    <text evidence="10">The sequence shown here is derived from an EMBL/GenBank/DDBJ whole genome shotgun (WGS) entry which is preliminary data.</text>
</comment>
<dbReference type="FunFam" id="3.40.1170.10:FF:000004">
    <property type="entry name" value="DNA mismatch repair protein"/>
    <property type="match status" value="1"/>
</dbReference>
<feature type="compositionally biased region" description="Basic and acidic residues" evidence="8">
    <location>
        <begin position="82"/>
        <end position="96"/>
    </location>
</feature>
<feature type="compositionally biased region" description="Acidic residues" evidence="8">
    <location>
        <begin position="292"/>
        <end position="304"/>
    </location>
</feature>
<dbReference type="GO" id="GO:0030983">
    <property type="term" value="F:mismatched DNA binding"/>
    <property type="evidence" value="ECO:0007669"/>
    <property type="project" value="UniProtKB-UniRule"/>
</dbReference>
<keyword evidence="4 7" id="KW-0067">ATP-binding</keyword>
<dbReference type="OMA" id="WIAVMYN"/>
<dbReference type="FunFam" id="1.10.1420.10:FF:000004">
    <property type="entry name" value="DNA mismatch repair protein Msh3"/>
    <property type="match status" value="1"/>
</dbReference>
<dbReference type="PROSITE" id="PS00486">
    <property type="entry name" value="DNA_MISMATCH_REPAIR_2"/>
    <property type="match status" value="1"/>
</dbReference>
<dbReference type="STRING" id="670386.D3B4I1"/>
<dbReference type="GO" id="GO:0140664">
    <property type="term" value="F:ATP-dependent DNA damage sensor activity"/>
    <property type="evidence" value="ECO:0007669"/>
    <property type="project" value="InterPro"/>
</dbReference>
<keyword evidence="11" id="KW-1185">Reference proteome</keyword>
<dbReference type="Proteomes" id="UP000001396">
    <property type="component" value="Unassembled WGS sequence"/>
</dbReference>
<dbReference type="Pfam" id="PF01624">
    <property type="entry name" value="MutS_I"/>
    <property type="match status" value="1"/>
</dbReference>
<feature type="compositionally biased region" description="Acidic residues" evidence="8">
    <location>
        <begin position="213"/>
        <end position="251"/>
    </location>
</feature>
<dbReference type="InParanoid" id="D3B4I1"/>
<dbReference type="SUPFAM" id="SSF53150">
    <property type="entry name" value="DNA repair protein MutS, domain II"/>
    <property type="match status" value="1"/>
</dbReference>
<organism evidence="10 11">
    <name type="scientific">Heterostelium pallidum (strain ATCC 26659 / Pp 5 / PN500)</name>
    <name type="common">Cellular slime mold</name>
    <name type="synonym">Polysphondylium pallidum</name>
    <dbReference type="NCBI Taxonomy" id="670386"/>
    <lineage>
        <taxon>Eukaryota</taxon>
        <taxon>Amoebozoa</taxon>
        <taxon>Evosea</taxon>
        <taxon>Eumycetozoa</taxon>
        <taxon>Dictyostelia</taxon>
        <taxon>Acytosteliales</taxon>
        <taxon>Acytosteliaceae</taxon>
        <taxon>Heterostelium</taxon>
    </lineage>
</organism>
<feature type="compositionally biased region" description="Polar residues" evidence="8">
    <location>
        <begin position="9"/>
        <end position="23"/>
    </location>
</feature>
<dbReference type="InterPro" id="IPR017261">
    <property type="entry name" value="DNA_mismatch_repair_MutS/MSH"/>
</dbReference>
<feature type="compositionally biased region" description="Acidic residues" evidence="8">
    <location>
        <begin position="143"/>
        <end position="163"/>
    </location>
</feature>
<dbReference type="Gene3D" id="3.40.1170.10">
    <property type="entry name" value="DNA repair protein MutS, domain I"/>
    <property type="match status" value="1"/>
</dbReference>
<evidence type="ECO:0000256" key="8">
    <source>
        <dbReference type="SAM" id="MobiDB-lite"/>
    </source>
</evidence>
<keyword evidence="3 7" id="KW-0227">DNA damage</keyword>
<accession>D3B4I1</accession>
<dbReference type="GO" id="GO:0032301">
    <property type="term" value="C:MutSalpha complex"/>
    <property type="evidence" value="ECO:0007669"/>
    <property type="project" value="TreeGrafter"/>
</dbReference>
<feature type="compositionally biased region" description="Acidic residues" evidence="8">
    <location>
        <begin position="369"/>
        <end position="383"/>
    </location>
</feature>
<feature type="region of interest" description="Disordered" evidence="8">
    <location>
        <begin position="1"/>
        <end position="330"/>
    </location>
</feature>
<dbReference type="GO" id="GO:0005524">
    <property type="term" value="F:ATP binding"/>
    <property type="evidence" value="ECO:0007669"/>
    <property type="project" value="UniProtKB-UniRule"/>
</dbReference>
<dbReference type="PIRSF" id="PIRSF037677">
    <property type="entry name" value="DNA_mis_repair_Msh6"/>
    <property type="match status" value="1"/>
</dbReference>
<proteinExistence type="inferred from homology"/>
<dbReference type="NCBIfam" id="NF003810">
    <property type="entry name" value="PRK05399.1"/>
    <property type="match status" value="1"/>
</dbReference>
<keyword evidence="6 7" id="KW-0234">DNA repair</keyword>
<dbReference type="FunFam" id="3.40.50.300:FF:000870">
    <property type="entry name" value="MutS protein homolog 4"/>
    <property type="match status" value="1"/>
</dbReference>
<feature type="compositionally biased region" description="Low complexity" evidence="8">
    <location>
        <begin position="1285"/>
        <end position="1297"/>
    </location>
</feature>
<dbReference type="InterPro" id="IPR016151">
    <property type="entry name" value="DNA_mismatch_repair_MutS_N"/>
</dbReference>
<dbReference type="SMART" id="SM00534">
    <property type="entry name" value="MUTSac"/>
    <property type="match status" value="1"/>
</dbReference>
<dbReference type="InterPro" id="IPR007860">
    <property type="entry name" value="DNA_mmatch_repair_MutS_con_dom"/>
</dbReference>
<feature type="compositionally biased region" description="Low complexity" evidence="8">
    <location>
        <begin position="104"/>
        <end position="113"/>
    </location>
</feature>
<dbReference type="Pfam" id="PF00488">
    <property type="entry name" value="MutS_V"/>
    <property type="match status" value="1"/>
</dbReference>
<dbReference type="FunCoup" id="D3B4I1">
    <property type="interactions" value="318"/>
</dbReference>
<feature type="compositionally biased region" description="Low complexity" evidence="8">
    <location>
        <begin position="260"/>
        <end position="284"/>
    </location>
</feature>
<feature type="domain" description="DNA mismatch repair proteins mutS family" evidence="9">
    <location>
        <begin position="1158"/>
        <end position="1174"/>
    </location>
</feature>
<comment type="function">
    <text evidence="7">Component of the post-replicative DNA mismatch repair system (MMR).</text>
</comment>
<evidence type="ECO:0000259" key="9">
    <source>
        <dbReference type="PROSITE" id="PS00486"/>
    </source>
</evidence>
<evidence type="ECO:0000256" key="5">
    <source>
        <dbReference type="ARBA" id="ARBA00023125"/>
    </source>
</evidence>
<dbReference type="SUPFAM" id="SSF52540">
    <property type="entry name" value="P-loop containing nucleoside triphosphate hydrolases"/>
    <property type="match status" value="1"/>
</dbReference>
<dbReference type="InterPro" id="IPR007696">
    <property type="entry name" value="DNA_mismatch_repair_MutS_core"/>
</dbReference>
<dbReference type="InterPro" id="IPR000432">
    <property type="entry name" value="DNA_mismatch_repair_MutS_C"/>
</dbReference>
<protein>
    <recommendedName>
        <fullName evidence="7">DNA mismatch repair protein</fullName>
    </recommendedName>
</protein>
<evidence type="ECO:0000313" key="11">
    <source>
        <dbReference type="Proteomes" id="UP000001396"/>
    </source>
</evidence>
<gene>
    <name evidence="10" type="primary">msh3</name>
    <name evidence="10" type="ORF">PPL_03306</name>
</gene>
<dbReference type="SUPFAM" id="SSF48334">
    <property type="entry name" value="DNA repair protein MutS, domain III"/>
    <property type="match status" value="1"/>
</dbReference>
<evidence type="ECO:0000256" key="2">
    <source>
        <dbReference type="ARBA" id="ARBA00022741"/>
    </source>
</evidence>
<dbReference type="InterPro" id="IPR036187">
    <property type="entry name" value="DNA_mismatch_repair_MutS_sf"/>
</dbReference>
<dbReference type="GeneID" id="31358828"/>
<dbReference type="Pfam" id="PF05188">
    <property type="entry name" value="MutS_II"/>
    <property type="match status" value="1"/>
</dbReference>
<dbReference type="InterPro" id="IPR045076">
    <property type="entry name" value="MutS"/>
</dbReference>
<dbReference type="InterPro" id="IPR036678">
    <property type="entry name" value="MutS_con_dom_sf"/>
</dbReference>